<evidence type="ECO:0000259" key="9">
    <source>
        <dbReference type="PROSITE" id="PS50221"/>
    </source>
</evidence>
<dbReference type="Gene3D" id="2.60.220.50">
    <property type="match status" value="1"/>
</dbReference>
<dbReference type="FunFam" id="1.20.1070.10:FF:000058">
    <property type="entry name" value="Adhesion G protein-coupled receptor F5"/>
    <property type="match status" value="1"/>
</dbReference>
<name>A0A8C4Z0W0_GADMO</name>
<dbReference type="InterPro" id="IPR000832">
    <property type="entry name" value="GPCR_2_secretin-like"/>
</dbReference>
<evidence type="ECO:0000256" key="1">
    <source>
        <dbReference type="ARBA" id="ARBA00004141"/>
    </source>
</evidence>
<dbReference type="InterPro" id="IPR046338">
    <property type="entry name" value="GAIN_dom_sf"/>
</dbReference>
<feature type="domain" description="GAIN-B" evidence="9">
    <location>
        <begin position="188"/>
        <end position="336"/>
    </location>
</feature>
<dbReference type="Pfam" id="PF00002">
    <property type="entry name" value="7tm_2"/>
    <property type="match status" value="1"/>
</dbReference>
<evidence type="ECO:0000256" key="3">
    <source>
        <dbReference type="ARBA" id="ARBA00022692"/>
    </source>
</evidence>
<evidence type="ECO:0000256" key="7">
    <source>
        <dbReference type="ARBA" id="ARBA00023180"/>
    </source>
</evidence>
<keyword evidence="4 8" id="KW-1133">Transmembrane helix</keyword>
<dbReference type="PROSITE" id="PS50261">
    <property type="entry name" value="G_PROTEIN_RECEP_F2_4"/>
    <property type="match status" value="1"/>
</dbReference>
<feature type="transmembrane region" description="Helical" evidence="8">
    <location>
        <begin position="376"/>
        <end position="398"/>
    </location>
</feature>
<dbReference type="InterPro" id="IPR051587">
    <property type="entry name" value="Adhesion_GPCR"/>
</dbReference>
<evidence type="ECO:0000259" key="10">
    <source>
        <dbReference type="PROSITE" id="PS50261"/>
    </source>
</evidence>
<dbReference type="GeneTree" id="ENSGT00940000154603"/>
<proteinExistence type="inferred from homology"/>
<comment type="subcellular location">
    <subcellularLocation>
        <location evidence="1">Membrane</location>
        <topology evidence="1">Multi-pass membrane protein</topology>
    </subcellularLocation>
</comment>
<dbReference type="AlphaFoldDB" id="A0A8C4Z0W0"/>
<evidence type="ECO:0000313" key="12">
    <source>
        <dbReference type="Proteomes" id="UP000694546"/>
    </source>
</evidence>
<dbReference type="Pfam" id="PF01825">
    <property type="entry name" value="GPS"/>
    <property type="match status" value="1"/>
</dbReference>
<dbReference type="InterPro" id="IPR000203">
    <property type="entry name" value="GPS"/>
</dbReference>
<evidence type="ECO:0000256" key="4">
    <source>
        <dbReference type="ARBA" id="ARBA00022989"/>
    </source>
</evidence>
<dbReference type="Gene3D" id="1.20.1070.10">
    <property type="entry name" value="Rhodopsin 7-helix transmembrane proteins"/>
    <property type="match status" value="1"/>
</dbReference>
<comment type="similarity">
    <text evidence="2">Belongs to the G-protein coupled receptor 2 family. Adhesion G-protein coupled receptor (ADGR) subfamily.</text>
</comment>
<feature type="transmembrane region" description="Helical" evidence="8">
    <location>
        <begin position="342"/>
        <end position="364"/>
    </location>
</feature>
<evidence type="ECO:0000256" key="5">
    <source>
        <dbReference type="ARBA" id="ARBA00023136"/>
    </source>
</evidence>
<dbReference type="PANTHER" id="PTHR45813">
    <property type="entry name" value="IG-LIKE DOMAIN-CONTAINING PROTEIN"/>
    <property type="match status" value="1"/>
</dbReference>
<evidence type="ECO:0000256" key="8">
    <source>
        <dbReference type="SAM" id="Phobius"/>
    </source>
</evidence>
<feature type="transmembrane region" description="Helical" evidence="8">
    <location>
        <begin position="497"/>
        <end position="520"/>
    </location>
</feature>
<sequence length="616" mass="67398">MIKGYTNNVSISKINPKTQTRLSHPSFHVWLNVSPSSNGSKTSLALFYSGCKDVLFLDPEPGCKYLPSVCGCPQQCDREQHRQGVEFFSQHPHHRQHLHTSGKRLIIRYLALPAAEQACSLFCVKDILDTANVLVDDRSTAAWNTLNNPNYTGTNNLSSAPEVIQTMSDSSAFLASIEAISISLSDDPDLNIFTERITLNRSRFSGSFSANLSMVSLELPGPHRDNSFITTINFNSLDNVLLPSNASGANTSNVINGNVLLVLSNSSVDNVTFTFDILNPNLTSPQCVFWNFSLLDNEGAWDGTGCTAGVSDAQIVTCNCNHLTSFSILMSPFSPQSEILDYITYIGVGISLLSLVICLIIEAIIWRKINRNSTSYLRHTCIVNIAVSLLIANIWFIIGAFVSDSGSVNPPACFAVTFFIHFFYLSLFFWMLMSGLLLLYRTISVFGGGLSDGGMVAVGFSVGYGAPLLIAVVTIAVTKGTCWLTYEGLLRGSIHAFLLPVGVVVLTNLFSMCVVILTLTKTAVPDDNKSDAETAKSILKVMLFLTPAFGLTWILGFVMLFLGDSSDEASIDGSTQSGLMIFITYAFTILNSFQVRGEPWRVKRQCVVCLMPWHLM</sequence>
<feature type="transmembrane region" description="Helical" evidence="8">
    <location>
        <begin position="418"/>
        <end position="443"/>
    </location>
</feature>
<dbReference type="SMART" id="SM00303">
    <property type="entry name" value="GPS"/>
    <property type="match status" value="1"/>
</dbReference>
<feature type="transmembrane region" description="Helical" evidence="8">
    <location>
        <begin position="455"/>
        <end position="477"/>
    </location>
</feature>
<organism evidence="11 12">
    <name type="scientific">Gadus morhua</name>
    <name type="common">Atlantic cod</name>
    <dbReference type="NCBI Taxonomy" id="8049"/>
    <lineage>
        <taxon>Eukaryota</taxon>
        <taxon>Metazoa</taxon>
        <taxon>Chordata</taxon>
        <taxon>Craniata</taxon>
        <taxon>Vertebrata</taxon>
        <taxon>Euteleostomi</taxon>
        <taxon>Actinopterygii</taxon>
        <taxon>Neopterygii</taxon>
        <taxon>Teleostei</taxon>
        <taxon>Neoteleostei</taxon>
        <taxon>Acanthomorphata</taxon>
        <taxon>Zeiogadaria</taxon>
        <taxon>Gadariae</taxon>
        <taxon>Gadiformes</taxon>
        <taxon>Gadoidei</taxon>
        <taxon>Gadidae</taxon>
        <taxon>Gadus</taxon>
    </lineage>
</organism>
<keyword evidence="6" id="KW-1015">Disulfide bond</keyword>
<feature type="transmembrane region" description="Helical" evidence="8">
    <location>
        <begin position="541"/>
        <end position="562"/>
    </location>
</feature>
<dbReference type="Ensembl" id="ENSGMOT00000004054.2">
    <property type="protein sequence ID" value="ENSGMOP00000003935.2"/>
    <property type="gene ID" value="ENSGMOG00000008550.2"/>
</dbReference>
<accession>A0A8C4Z0W0</accession>
<feature type="transmembrane region" description="Helical" evidence="8">
    <location>
        <begin position="574"/>
        <end position="593"/>
    </location>
</feature>
<evidence type="ECO:0000256" key="6">
    <source>
        <dbReference type="ARBA" id="ARBA00023157"/>
    </source>
</evidence>
<keyword evidence="7" id="KW-0325">Glycoprotein</keyword>
<dbReference type="PROSITE" id="PS50221">
    <property type="entry name" value="GAIN_B"/>
    <property type="match status" value="1"/>
</dbReference>
<keyword evidence="12" id="KW-1185">Reference proteome</keyword>
<dbReference type="InterPro" id="IPR017981">
    <property type="entry name" value="GPCR_2-like_7TM"/>
</dbReference>
<dbReference type="InterPro" id="IPR057244">
    <property type="entry name" value="GAIN_B"/>
</dbReference>
<dbReference type="Proteomes" id="UP000694546">
    <property type="component" value="Chromosome 21"/>
</dbReference>
<dbReference type="GO" id="GO:0016020">
    <property type="term" value="C:membrane"/>
    <property type="evidence" value="ECO:0007669"/>
    <property type="project" value="UniProtKB-SubCell"/>
</dbReference>
<dbReference type="GO" id="GO:0004930">
    <property type="term" value="F:G protein-coupled receptor activity"/>
    <property type="evidence" value="ECO:0007669"/>
    <property type="project" value="InterPro"/>
</dbReference>
<evidence type="ECO:0000313" key="11">
    <source>
        <dbReference type="Ensembl" id="ENSGMOP00000003935.2"/>
    </source>
</evidence>
<feature type="domain" description="G-protein coupled receptors family 2 profile 2" evidence="10">
    <location>
        <begin position="340"/>
        <end position="589"/>
    </location>
</feature>
<keyword evidence="5 8" id="KW-0472">Membrane</keyword>
<dbReference type="PRINTS" id="PR00249">
    <property type="entry name" value="GPCRSECRETIN"/>
</dbReference>
<dbReference type="GO" id="GO:0007166">
    <property type="term" value="P:cell surface receptor signaling pathway"/>
    <property type="evidence" value="ECO:0007669"/>
    <property type="project" value="InterPro"/>
</dbReference>
<protein>
    <submittedName>
        <fullName evidence="11">Uncharacterized protein</fullName>
    </submittedName>
</protein>
<evidence type="ECO:0000256" key="2">
    <source>
        <dbReference type="ARBA" id="ARBA00007343"/>
    </source>
</evidence>
<reference evidence="11" key="2">
    <citation type="submission" date="2025-09" db="UniProtKB">
        <authorList>
            <consortium name="Ensembl"/>
        </authorList>
    </citation>
    <scope>IDENTIFICATION</scope>
</reference>
<dbReference type="GO" id="GO:0007189">
    <property type="term" value="P:adenylate cyclase-activating G protein-coupled receptor signaling pathway"/>
    <property type="evidence" value="ECO:0007669"/>
    <property type="project" value="TreeGrafter"/>
</dbReference>
<dbReference type="PANTHER" id="PTHR45813:SF8">
    <property type="entry name" value="IG-LIKE DOMAIN-CONTAINING PROTEIN"/>
    <property type="match status" value="1"/>
</dbReference>
<reference evidence="11" key="1">
    <citation type="submission" date="2025-08" db="UniProtKB">
        <authorList>
            <consortium name="Ensembl"/>
        </authorList>
    </citation>
    <scope>IDENTIFICATION</scope>
</reference>
<keyword evidence="3 8" id="KW-0812">Transmembrane</keyword>